<evidence type="ECO:0000256" key="3">
    <source>
        <dbReference type="ARBA" id="ARBA00008277"/>
    </source>
</evidence>
<reference evidence="18 19" key="1">
    <citation type="submission" date="2019-03" db="EMBL/GenBank/DDBJ databases">
        <title>Sequencing 23 genomes of Wallemia ichthyophaga.</title>
        <authorList>
            <person name="Gostincar C."/>
        </authorList>
    </citation>
    <scope>NUCLEOTIDE SEQUENCE [LARGE SCALE GENOMIC DNA]</scope>
    <source>
        <strain evidence="18 19">EXF-5753</strain>
    </source>
</reference>
<keyword evidence="19" id="KW-1185">Reference proteome</keyword>
<evidence type="ECO:0000256" key="16">
    <source>
        <dbReference type="SAM" id="MobiDB-lite"/>
    </source>
</evidence>
<evidence type="ECO:0000256" key="14">
    <source>
        <dbReference type="ARBA" id="ARBA00023180"/>
    </source>
</evidence>
<dbReference type="Pfam" id="PF04137">
    <property type="entry name" value="ERO1"/>
    <property type="match status" value="1"/>
</dbReference>
<protein>
    <recommendedName>
        <fullName evidence="17">PWWP domain-containing protein</fullName>
    </recommendedName>
</protein>
<feature type="region of interest" description="Disordered" evidence="16">
    <location>
        <begin position="581"/>
        <end position="620"/>
    </location>
</feature>
<feature type="compositionally biased region" description="Basic and acidic residues" evidence="16">
    <location>
        <begin position="729"/>
        <end position="796"/>
    </location>
</feature>
<feature type="region of interest" description="Disordered" evidence="16">
    <location>
        <begin position="725"/>
        <end position="837"/>
    </location>
</feature>
<comment type="caution">
    <text evidence="18">The sequence shown here is derived from an EMBL/GenBank/DDBJ whole genome shotgun (WGS) entry which is preliminary data.</text>
</comment>
<dbReference type="PROSITE" id="PS50812">
    <property type="entry name" value="PWWP"/>
    <property type="match status" value="1"/>
</dbReference>
<proteinExistence type="inferred from homology"/>
<dbReference type="Proteomes" id="UP000310189">
    <property type="component" value="Unassembled WGS sequence"/>
</dbReference>
<keyword evidence="8" id="KW-0256">Endoplasmic reticulum</keyword>
<dbReference type="SUPFAM" id="SSF110019">
    <property type="entry name" value="ERO1-like"/>
    <property type="match status" value="1"/>
</dbReference>
<dbReference type="SUPFAM" id="SSF63748">
    <property type="entry name" value="Tudor/PWWP/MBT"/>
    <property type="match status" value="1"/>
</dbReference>
<dbReference type="InterPro" id="IPR037192">
    <property type="entry name" value="ERO1-like_sf"/>
</dbReference>
<evidence type="ECO:0000256" key="7">
    <source>
        <dbReference type="ARBA" id="ARBA00022729"/>
    </source>
</evidence>
<dbReference type="GO" id="GO:0071949">
    <property type="term" value="F:FAD binding"/>
    <property type="evidence" value="ECO:0007669"/>
    <property type="project" value="InterPro"/>
</dbReference>
<evidence type="ECO:0000256" key="12">
    <source>
        <dbReference type="ARBA" id="ARBA00023136"/>
    </source>
</evidence>
<keyword evidence="9" id="KW-0274">FAD</keyword>
<name>A0A4V4LSS2_9BASI</name>
<keyword evidence="13" id="KW-1015">Disulfide bond</keyword>
<dbReference type="Gene3D" id="2.30.30.140">
    <property type="match status" value="1"/>
</dbReference>
<dbReference type="PANTHER" id="PTHR12613">
    <property type="entry name" value="ERO1-RELATED"/>
    <property type="match status" value="1"/>
</dbReference>
<keyword evidence="12" id="KW-0472">Membrane</keyword>
<comment type="similarity">
    <text evidence="3">Belongs to the EROs family.</text>
</comment>
<gene>
    <name evidence="18" type="ORF">E3P99_03297</name>
</gene>
<feature type="domain" description="PWWP" evidence="17">
    <location>
        <begin position="475"/>
        <end position="539"/>
    </location>
</feature>
<evidence type="ECO:0000256" key="10">
    <source>
        <dbReference type="ARBA" id="ARBA00022982"/>
    </source>
</evidence>
<dbReference type="Pfam" id="PF00855">
    <property type="entry name" value="PWWP"/>
    <property type="match status" value="1"/>
</dbReference>
<sequence length="837" mass="94645">MNVLEHQPDSDRYCSPSGQIEDACCLYETIEEATDGVFRPLDHLVKTPFFRYFKVDLFEECPFWYEDTFCMNRDCGVETEEDESKIPEKWRAQALSSLNDVQEPNDSSHPACFATVSDFCYTPDEASPTGVYVDLSRNPERFTGYSGPSAQRVWDTIYKENCFGVADFFEASGRVHSGVADVTQVPPSMGLLMGAGGPLGAGQPGLEPDFDIDVDGENDMCVEKRVYYKLISGLHSSISMHICSEWLNQETGEWGPNLDCFINKLSQYPERIQNIYFLHAVLTRAIARARPLLERYDTSVGDASADALTRQYMRDIMDQVNSCGDTFQEGTIFEGGRTKQILKEEFKAHFRNVSRIMDCVGCDKCRLWGKVQVSGIGTALKILFGLDSDDFKQPNTLQRSEVVALFNTFHRISESINNIEVFRELYDKSKTKVEIIADPVKVALDYKHVDYTSTLINVAASEPFVAGDAEHKYNEGDIVLGKIKGYPAWPGKIVKADNVPPRVQKDKPKKKKDVYAIRFYPTGEYMWASTKEMSMLTKDEISKYLDDSSKKRDGDLRKGYQVAMDPADWEEEYDRRLAELQAQEDAEEEVDDEDAGNKRRRKTTKGSIAKKAKTDDADKKKALKVDNSMIAEEEDEPTRVKSWRHELQRIFLSPEPAKAESMQKADAQYKLIEAAGDISVEAIQSSKLNKVLKRIIGLENIPEDDKYKIRERSQTLFDRFEKILAANGEKGETTGEKEAEKKEENGEKKEENGEHEEKEEKKEENGEKVENVEEKNEDAEKKPEEENTEDKEDKTADASAEQAGGEEDKKEAEKPAEEAENAENAEKPAEDGSAAPQ</sequence>
<evidence type="ECO:0000313" key="19">
    <source>
        <dbReference type="Proteomes" id="UP000310189"/>
    </source>
</evidence>
<organism evidence="18 19">
    <name type="scientific">Wallemia hederae</name>
    <dbReference type="NCBI Taxonomy" id="1540922"/>
    <lineage>
        <taxon>Eukaryota</taxon>
        <taxon>Fungi</taxon>
        <taxon>Dikarya</taxon>
        <taxon>Basidiomycota</taxon>
        <taxon>Wallemiomycotina</taxon>
        <taxon>Wallemiomycetes</taxon>
        <taxon>Wallemiales</taxon>
        <taxon>Wallemiaceae</taxon>
        <taxon>Wallemia</taxon>
    </lineage>
</organism>
<evidence type="ECO:0000256" key="13">
    <source>
        <dbReference type="ARBA" id="ARBA00023157"/>
    </source>
</evidence>
<keyword evidence="7" id="KW-0732">Signal</keyword>
<comment type="cofactor">
    <cofactor evidence="1">
        <name>FAD</name>
        <dbReference type="ChEBI" id="CHEBI:57692"/>
    </cofactor>
</comment>
<keyword evidence="15" id="KW-0676">Redox-active center</keyword>
<dbReference type="PANTHER" id="PTHR12613:SF0">
    <property type="entry name" value="ERO1-LIKE PROTEIN"/>
    <property type="match status" value="1"/>
</dbReference>
<evidence type="ECO:0000256" key="2">
    <source>
        <dbReference type="ARBA" id="ARBA00004367"/>
    </source>
</evidence>
<evidence type="ECO:0000259" key="17">
    <source>
        <dbReference type="PROSITE" id="PS50812"/>
    </source>
</evidence>
<evidence type="ECO:0000256" key="5">
    <source>
        <dbReference type="ARBA" id="ARBA00022448"/>
    </source>
</evidence>
<dbReference type="InterPro" id="IPR000313">
    <property type="entry name" value="PWWP_dom"/>
</dbReference>
<comment type="subcellular location">
    <subcellularLocation>
        <location evidence="2">Endoplasmic reticulum membrane</location>
        <topology evidence="2">Peripheral membrane protein</topology>
        <orientation evidence="2">Lumenal side</orientation>
    </subcellularLocation>
</comment>
<dbReference type="InterPro" id="IPR007266">
    <property type="entry name" value="Ero1"/>
</dbReference>
<evidence type="ECO:0000256" key="6">
    <source>
        <dbReference type="ARBA" id="ARBA00022630"/>
    </source>
</evidence>
<keyword evidence="6" id="KW-0285">Flavoprotein</keyword>
<dbReference type="CDD" id="cd05840">
    <property type="entry name" value="PWWP_ScIOC4-like"/>
    <property type="match status" value="1"/>
</dbReference>
<keyword evidence="11" id="KW-0560">Oxidoreductase</keyword>
<dbReference type="GO" id="GO:0034975">
    <property type="term" value="P:protein folding in endoplasmic reticulum"/>
    <property type="evidence" value="ECO:0007669"/>
    <property type="project" value="InterPro"/>
</dbReference>
<keyword evidence="5" id="KW-0813">Transport</keyword>
<feature type="compositionally biased region" description="Basic residues" evidence="16">
    <location>
        <begin position="598"/>
        <end position="611"/>
    </location>
</feature>
<evidence type="ECO:0000256" key="15">
    <source>
        <dbReference type="ARBA" id="ARBA00023284"/>
    </source>
</evidence>
<keyword evidence="10" id="KW-0249">Electron transport</keyword>
<feature type="compositionally biased region" description="Basic and acidic residues" evidence="16">
    <location>
        <begin position="806"/>
        <end position="817"/>
    </location>
</feature>
<dbReference type="OrthoDB" id="269384at2759"/>
<dbReference type="GO" id="GO:0005789">
    <property type="term" value="C:endoplasmic reticulum membrane"/>
    <property type="evidence" value="ECO:0007669"/>
    <property type="project" value="UniProtKB-SubCell"/>
</dbReference>
<evidence type="ECO:0000256" key="1">
    <source>
        <dbReference type="ARBA" id="ARBA00001974"/>
    </source>
</evidence>
<dbReference type="EMBL" id="SPNW01000060">
    <property type="protein sequence ID" value="TIA87263.1"/>
    <property type="molecule type" value="Genomic_DNA"/>
</dbReference>
<dbReference type="AlphaFoldDB" id="A0A4V4LSS2"/>
<dbReference type="SMART" id="SM00293">
    <property type="entry name" value="PWWP"/>
    <property type="match status" value="1"/>
</dbReference>
<evidence type="ECO:0000256" key="9">
    <source>
        <dbReference type="ARBA" id="ARBA00022827"/>
    </source>
</evidence>
<dbReference type="GO" id="GO:0016972">
    <property type="term" value="F:thiol oxidase activity"/>
    <property type="evidence" value="ECO:0007669"/>
    <property type="project" value="InterPro"/>
</dbReference>
<keyword evidence="14" id="KW-0325">Glycoprotein</keyword>
<feature type="compositionally biased region" description="Acidic residues" evidence="16">
    <location>
        <begin position="582"/>
        <end position="594"/>
    </location>
</feature>
<dbReference type="GO" id="GO:0015035">
    <property type="term" value="F:protein-disulfide reductase activity"/>
    <property type="evidence" value="ECO:0007669"/>
    <property type="project" value="InterPro"/>
</dbReference>
<accession>A0A4V4LSS2</accession>
<evidence type="ECO:0000313" key="18">
    <source>
        <dbReference type="EMBL" id="TIA87263.1"/>
    </source>
</evidence>
<evidence type="ECO:0000256" key="8">
    <source>
        <dbReference type="ARBA" id="ARBA00022824"/>
    </source>
</evidence>
<dbReference type="InterPro" id="IPR035503">
    <property type="entry name" value="IOC4-like_PWWP"/>
</dbReference>
<comment type="subunit">
    <text evidence="4">May function both as a monomer and a homodimer.</text>
</comment>
<evidence type="ECO:0000256" key="4">
    <source>
        <dbReference type="ARBA" id="ARBA00011802"/>
    </source>
</evidence>
<evidence type="ECO:0000256" key="11">
    <source>
        <dbReference type="ARBA" id="ARBA00023002"/>
    </source>
</evidence>